<evidence type="ECO:0000256" key="1">
    <source>
        <dbReference type="SAM" id="MobiDB-lite"/>
    </source>
</evidence>
<feature type="region of interest" description="Disordered" evidence="1">
    <location>
        <begin position="1"/>
        <end position="22"/>
    </location>
</feature>
<name>D6AP37_STRFL</name>
<proteinExistence type="predicted"/>
<dbReference type="EMBL" id="DS999644">
    <property type="protein sequence ID" value="EFE73553.2"/>
    <property type="molecule type" value="Genomic_DNA"/>
</dbReference>
<accession>D6AP37</accession>
<feature type="compositionally biased region" description="Basic and acidic residues" evidence="1">
    <location>
        <begin position="36"/>
        <end position="45"/>
    </location>
</feature>
<gene>
    <name evidence="2" type="ORF">SSGG_00919</name>
</gene>
<sequence length="167" mass="17026">MLLRVGGGADPLHLPVALDDGRGDDLDVAEAVEDAVEPHPDDRVEGGPLPRGPAPGPLEPVPVLGVHGVHPRGAGVGVPELLGDTAARQQGDLAAGRHHPHRLRHGAHERLVPPEETFLVHGRALCRPADGPMGPAGGTACPPAVAARLRPAGSPAGTRGSSPLILR</sequence>
<reference evidence="3" key="2">
    <citation type="submission" date="2008-12" db="EMBL/GenBank/DDBJ databases">
        <title>Annotation of Streptomyces roseosporus strain NRRL 15998.</title>
        <authorList>
            <consortium name="The Broad Institute Genome Sequencing Platform"/>
            <consortium name="Broad Institute Microbial Sequencing Center"/>
            <person name="Fischbach M."/>
            <person name="Ward D."/>
            <person name="Young S."/>
            <person name="Kodira C.D."/>
            <person name="Zeng Q."/>
            <person name="Koehrsen M."/>
            <person name="Godfrey P."/>
            <person name="Alvarado L."/>
            <person name="Berlin A.M."/>
            <person name="Borenstein D."/>
            <person name="Chen Z."/>
            <person name="Engels R."/>
            <person name="Freedman E."/>
            <person name="Gellesch M."/>
            <person name="Goldberg J."/>
            <person name="Griggs A."/>
            <person name="Gujja S."/>
            <person name="Heiman D.I."/>
            <person name="Hepburn T.A."/>
            <person name="Howarth C."/>
            <person name="Jen D."/>
            <person name="Larson L."/>
            <person name="Lewis B."/>
            <person name="Mehta T."/>
            <person name="Park D."/>
            <person name="Pearson M."/>
            <person name="Roberts A."/>
            <person name="Saif S."/>
            <person name="Shea T.D."/>
            <person name="Shenoy N."/>
            <person name="Sisk P."/>
            <person name="Stolte C."/>
            <person name="Sykes S.N."/>
            <person name="Walk T."/>
            <person name="White J."/>
            <person name="Yandava C."/>
            <person name="Straight P."/>
            <person name="Clardy J."/>
            <person name="Hung D."/>
            <person name="Kolter R."/>
            <person name="Mekalanos J."/>
            <person name="Walker S."/>
            <person name="Walsh C.T."/>
            <person name="Wieland B.L.C."/>
            <person name="Ilzarbe M."/>
            <person name="Galagan J."/>
            <person name="Nusbaum C."/>
            <person name="Birren B."/>
        </authorList>
    </citation>
    <scope>NUCLEOTIDE SEQUENCE [LARGE SCALE GENOMIC DNA]</scope>
    <source>
        <strain evidence="3">NRRL 15998</strain>
    </source>
</reference>
<dbReference type="AlphaFoldDB" id="D6AP37"/>
<evidence type="ECO:0000313" key="3">
    <source>
        <dbReference type="Proteomes" id="UP000003986"/>
    </source>
</evidence>
<protein>
    <submittedName>
        <fullName evidence="2">Predicted protein</fullName>
    </submittedName>
</protein>
<dbReference type="Proteomes" id="UP000003986">
    <property type="component" value="Unassembled WGS sequence"/>
</dbReference>
<feature type="region of interest" description="Disordered" evidence="1">
    <location>
        <begin position="35"/>
        <end position="54"/>
    </location>
</feature>
<evidence type="ECO:0000313" key="2">
    <source>
        <dbReference type="EMBL" id="EFE73553.2"/>
    </source>
</evidence>
<organism evidence="2 3">
    <name type="scientific">Streptomyces filamentosus NRRL 15998</name>
    <dbReference type="NCBI Taxonomy" id="457431"/>
    <lineage>
        <taxon>Bacteria</taxon>
        <taxon>Bacillati</taxon>
        <taxon>Actinomycetota</taxon>
        <taxon>Actinomycetes</taxon>
        <taxon>Kitasatosporales</taxon>
        <taxon>Streptomycetaceae</taxon>
        <taxon>Streptomyces</taxon>
    </lineage>
</organism>
<reference evidence="3" key="1">
    <citation type="submission" date="2008-10" db="EMBL/GenBank/DDBJ databases">
        <authorList>
            <person name="Molnar K."/>
        </authorList>
    </citation>
    <scope>NUCLEOTIDE SEQUENCE [LARGE SCALE GENOMIC DNA]</scope>
    <source>
        <strain evidence="3">NRRL 15998</strain>
    </source>
</reference>